<name>A0A4R5QFJ2_9PROT</name>
<keyword evidence="1" id="KW-0732">Signal</keyword>
<proteinExistence type="predicted"/>
<evidence type="ECO:0000313" key="3">
    <source>
        <dbReference type="Proteomes" id="UP000295096"/>
    </source>
</evidence>
<reference evidence="2 3" key="1">
    <citation type="journal article" date="2016" name="J. Microbiol.">
        <title>Dankookia rubra gen. nov., sp. nov., an alphaproteobacterium isolated from sediment of a shallow stream.</title>
        <authorList>
            <person name="Kim W.H."/>
            <person name="Kim D.H."/>
            <person name="Kang K."/>
            <person name="Ahn T.Y."/>
        </authorList>
    </citation>
    <scope>NUCLEOTIDE SEQUENCE [LARGE SCALE GENOMIC DNA]</scope>
    <source>
        <strain evidence="2 3">JCM30602</strain>
    </source>
</reference>
<sequence length="88" mass="10266">MKIRTAFLAALASLPLLAGAASAHDGWGGGGRGYGRPAYGYDQGWREHEARRNWAEARRAREWAWQRHRMREERRYEPPRGYGWGPRW</sequence>
<dbReference type="AlphaFoldDB" id="A0A4R5QFJ2"/>
<keyword evidence="3" id="KW-1185">Reference proteome</keyword>
<feature type="chain" id="PRO_5020254636" evidence="1">
    <location>
        <begin position="24"/>
        <end position="88"/>
    </location>
</feature>
<protein>
    <submittedName>
        <fullName evidence="2">Uncharacterized protein</fullName>
    </submittedName>
</protein>
<gene>
    <name evidence="2" type="ORF">E2C06_13645</name>
</gene>
<comment type="caution">
    <text evidence="2">The sequence shown here is derived from an EMBL/GenBank/DDBJ whole genome shotgun (WGS) entry which is preliminary data.</text>
</comment>
<dbReference type="EMBL" id="SMSJ01000015">
    <property type="protein sequence ID" value="TDH62010.1"/>
    <property type="molecule type" value="Genomic_DNA"/>
</dbReference>
<dbReference type="RefSeq" id="WP_133289162.1">
    <property type="nucleotide sequence ID" value="NZ_SMSJ01000015.1"/>
</dbReference>
<dbReference type="Proteomes" id="UP000295096">
    <property type="component" value="Unassembled WGS sequence"/>
</dbReference>
<organism evidence="2 3">
    <name type="scientific">Dankookia rubra</name>
    <dbReference type="NCBI Taxonomy" id="1442381"/>
    <lineage>
        <taxon>Bacteria</taxon>
        <taxon>Pseudomonadati</taxon>
        <taxon>Pseudomonadota</taxon>
        <taxon>Alphaproteobacteria</taxon>
        <taxon>Acetobacterales</taxon>
        <taxon>Roseomonadaceae</taxon>
        <taxon>Dankookia</taxon>
    </lineage>
</organism>
<evidence type="ECO:0000313" key="2">
    <source>
        <dbReference type="EMBL" id="TDH62010.1"/>
    </source>
</evidence>
<feature type="signal peptide" evidence="1">
    <location>
        <begin position="1"/>
        <end position="23"/>
    </location>
</feature>
<evidence type="ECO:0000256" key="1">
    <source>
        <dbReference type="SAM" id="SignalP"/>
    </source>
</evidence>
<accession>A0A4R5QFJ2</accession>